<sequence>MSVKGSLTKELSESVSALLGQSVKISLKCLVKMELKSDKTDNKILAFSAC</sequence>
<evidence type="ECO:0000313" key="2">
    <source>
        <dbReference type="Proteomes" id="UP000728032"/>
    </source>
</evidence>
<accession>A0A7R9MIT2</accession>
<dbReference type="EMBL" id="OC936720">
    <property type="protein sequence ID" value="CAD7660948.1"/>
    <property type="molecule type" value="Genomic_DNA"/>
</dbReference>
<evidence type="ECO:0000313" key="1">
    <source>
        <dbReference type="EMBL" id="CAD7660948.1"/>
    </source>
</evidence>
<keyword evidence="2" id="KW-1185">Reference proteome</keyword>
<dbReference type="EMBL" id="CAJPVJ010021895">
    <property type="protein sequence ID" value="CAG2178084.1"/>
    <property type="molecule type" value="Genomic_DNA"/>
</dbReference>
<dbReference type="OrthoDB" id="18598at2759"/>
<dbReference type="InterPro" id="IPR011993">
    <property type="entry name" value="PH-like_dom_sf"/>
</dbReference>
<dbReference type="AlphaFoldDB" id="A0A7R9MIT2"/>
<name>A0A7R9MIT2_9ACAR</name>
<dbReference type="Proteomes" id="UP000728032">
    <property type="component" value="Unassembled WGS sequence"/>
</dbReference>
<proteinExistence type="predicted"/>
<feature type="non-terminal residue" evidence="1">
    <location>
        <position position="50"/>
    </location>
</feature>
<dbReference type="Gene3D" id="2.30.29.30">
    <property type="entry name" value="Pleckstrin-homology domain (PH domain)/Phosphotyrosine-binding domain (PTB)"/>
    <property type="match status" value="1"/>
</dbReference>
<protein>
    <submittedName>
        <fullName evidence="1">Uncharacterized protein</fullName>
    </submittedName>
</protein>
<reference evidence="1" key="1">
    <citation type="submission" date="2020-11" db="EMBL/GenBank/DDBJ databases">
        <authorList>
            <person name="Tran Van P."/>
        </authorList>
    </citation>
    <scope>NUCLEOTIDE SEQUENCE</scope>
</reference>
<gene>
    <name evidence="1" type="ORF">ONB1V03_LOCUS17510</name>
</gene>
<organism evidence="1">
    <name type="scientific">Oppiella nova</name>
    <dbReference type="NCBI Taxonomy" id="334625"/>
    <lineage>
        <taxon>Eukaryota</taxon>
        <taxon>Metazoa</taxon>
        <taxon>Ecdysozoa</taxon>
        <taxon>Arthropoda</taxon>
        <taxon>Chelicerata</taxon>
        <taxon>Arachnida</taxon>
        <taxon>Acari</taxon>
        <taxon>Acariformes</taxon>
        <taxon>Sarcoptiformes</taxon>
        <taxon>Oribatida</taxon>
        <taxon>Brachypylina</taxon>
        <taxon>Oppioidea</taxon>
        <taxon>Oppiidae</taxon>
        <taxon>Oppiella</taxon>
    </lineage>
</organism>